<evidence type="ECO:0000259" key="1">
    <source>
        <dbReference type="PROSITE" id="PS50883"/>
    </source>
</evidence>
<feature type="domain" description="EAL" evidence="1">
    <location>
        <begin position="170"/>
        <end position="419"/>
    </location>
</feature>
<dbReference type="Gene3D" id="3.30.450.40">
    <property type="match status" value="1"/>
</dbReference>
<keyword evidence="3" id="KW-1185">Reference proteome</keyword>
<dbReference type="InterPro" id="IPR001633">
    <property type="entry name" value="EAL_dom"/>
</dbReference>
<dbReference type="InterPro" id="IPR029016">
    <property type="entry name" value="GAF-like_dom_sf"/>
</dbReference>
<organism evidence="2 3">
    <name type="scientific">Lichenicoccus roseus</name>
    <dbReference type="NCBI Taxonomy" id="2683649"/>
    <lineage>
        <taxon>Bacteria</taxon>
        <taxon>Pseudomonadati</taxon>
        <taxon>Pseudomonadota</taxon>
        <taxon>Alphaproteobacteria</taxon>
        <taxon>Acetobacterales</taxon>
        <taxon>Acetobacteraceae</taxon>
        <taxon>Lichenicoccus</taxon>
    </lineage>
</organism>
<evidence type="ECO:0000313" key="3">
    <source>
        <dbReference type="Proteomes" id="UP000305654"/>
    </source>
</evidence>
<proteinExistence type="predicted"/>
<dbReference type="Gene3D" id="3.20.20.450">
    <property type="entry name" value="EAL domain"/>
    <property type="match status" value="1"/>
</dbReference>
<dbReference type="SUPFAM" id="SSF55781">
    <property type="entry name" value="GAF domain-like"/>
    <property type="match status" value="1"/>
</dbReference>
<reference evidence="2 3" key="1">
    <citation type="submission" date="2019-05" db="EMBL/GenBank/DDBJ databases">
        <authorList>
            <person name="Pankratov T."/>
            <person name="Grouzdev D."/>
        </authorList>
    </citation>
    <scope>NUCLEOTIDE SEQUENCE [LARGE SCALE GENOMIC DNA]</scope>
    <source>
        <strain evidence="2 3">KEBCLARHB70R</strain>
    </source>
</reference>
<dbReference type="SUPFAM" id="SSF141868">
    <property type="entry name" value="EAL domain-like"/>
    <property type="match status" value="1"/>
</dbReference>
<evidence type="ECO:0000313" key="2">
    <source>
        <dbReference type="EMBL" id="TLU72808.1"/>
    </source>
</evidence>
<dbReference type="Proteomes" id="UP000305654">
    <property type="component" value="Unassembled WGS sequence"/>
</dbReference>
<dbReference type="InterPro" id="IPR003018">
    <property type="entry name" value="GAF"/>
</dbReference>
<dbReference type="Pfam" id="PF00563">
    <property type="entry name" value="EAL"/>
    <property type="match status" value="1"/>
</dbReference>
<dbReference type="InterPro" id="IPR050706">
    <property type="entry name" value="Cyclic-di-GMP_PDE-like"/>
</dbReference>
<dbReference type="SMART" id="SM00065">
    <property type="entry name" value="GAF"/>
    <property type="match status" value="1"/>
</dbReference>
<gene>
    <name evidence="2" type="ORF">FE263_12395</name>
</gene>
<dbReference type="GO" id="GO:0071111">
    <property type="term" value="F:cyclic-guanylate-specific phosphodiesterase activity"/>
    <property type="evidence" value="ECO:0007669"/>
    <property type="project" value="InterPro"/>
</dbReference>
<dbReference type="AlphaFoldDB" id="A0A5R9JES5"/>
<dbReference type="OrthoDB" id="9793210at2"/>
<dbReference type="PANTHER" id="PTHR33121:SF79">
    <property type="entry name" value="CYCLIC DI-GMP PHOSPHODIESTERASE PDED-RELATED"/>
    <property type="match status" value="1"/>
</dbReference>
<dbReference type="PANTHER" id="PTHR33121">
    <property type="entry name" value="CYCLIC DI-GMP PHOSPHODIESTERASE PDEF"/>
    <property type="match status" value="1"/>
</dbReference>
<dbReference type="SMART" id="SM00052">
    <property type="entry name" value="EAL"/>
    <property type="match status" value="1"/>
</dbReference>
<sequence>MRAPLIPDNESLRLASLYRTGLLEGFAEHRIKALTELASRMLGRPAAALSLLSSERQLLRAGVNLKLTSTTRDESFCGHAILQPDRPMVVEDALLDPRFADNPMVTARRLPIRFYAGVPVRTDEGYPVGALCVFDHVPGTISDADLQVLRKIAEEIELIISQKDSDTAEYSSLLTELQQALVMDDLLLQWQAVSDLKDRRVVGHEALVRWARADGTMMKPDQFIPLATTSGLMTRLDRFVLHAACAEAAALGDGGGISVNVSGNWLGLERAALAEIVAQTLDRTGLPPDCLTIEMAEGAIARDPARALQEMQELKAAGVRLALDNFGTGMSAMRYVETYPFDMLKLDKAVVGEIGRSPRAESIVYSVISIAHELGKSVCAVGVETEQQLAFLRDENCDLIQGRLVDEPTSRLRPVERAV</sequence>
<accession>A0A5R9JES5</accession>
<dbReference type="RefSeq" id="WP_138326268.1">
    <property type="nucleotide sequence ID" value="NZ_VCDI01000003.1"/>
</dbReference>
<name>A0A5R9JES5_9PROT</name>
<dbReference type="Pfam" id="PF01590">
    <property type="entry name" value="GAF"/>
    <property type="match status" value="1"/>
</dbReference>
<dbReference type="InterPro" id="IPR035919">
    <property type="entry name" value="EAL_sf"/>
</dbReference>
<protein>
    <submittedName>
        <fullName evidence="2">EAL domain-containing protein</fullName>
    </submittedName>
</protein>
<dbReference type="PROSITE" id="PS50883">
    <property type="entry name" value="EAL"/>
    <property type="match status" value="1"/>
</dbReference>
<dbReference type="CDD" id="cd01948">
    <property type="entry name" value="EAL"/>
    <property type="match status" value="1"/>
</dbReference>
<comment type="caution">
    <text evidence="2">The sequence shown here is derived from an EMBL/GenBank/DDBJ whole genome shotgun (WGS) entry which is preliminary data.</text>
</comment>
<dbReference type="EMBL" id="VCDI01000003">
    <property type="protein sequence ID" value="TLU72808.1"/>
    <property type="molecule type" value="Genomic_DNA"/>
</dbReference>